<dbReference type="Proteomes" id="UP001596050">
    <property type="component" value="Unassembled WGS sequence"/>
</dbReference>
<keyword evidence="2" id="KW-1185">Reference proteome</keyword>
<dbReference type="CDD" id="cd07177">
    <property type="entry name" value="terB_like"/>
    <property type="match status" value="1"/>
</dbReference>
<dbReference type="InterPro" id="IPR029024">
    <property type="entry name" value="TerB-like"/>
</dbReference>
<name>A0ABW0L8M3_9BURK</name>
<dbReference type="Gene3D" id="1.10.3680.10">
    <property type="entry name" value="TerB-like"/>
    <property type="match status" value="1"/>
</dbReference>
<sequence length="138" mass="15189">MKTYPTDSQEAVCRLLALSMIVDGHLAPAEVKAMEHAAILERVGADADGFDAVVHALCEDLLATARCRAGCEVELDKRLIDSLLDEVADPLLRMCTLKAMLDIVHADRLIDGREHLLLQRALKKWSTPAHERLPVPEG</sequence>
<evidence type="ECO:0000313" key="2">
    <source>
        <dbReference type="Proteomes" id="UP001596050"/>
    </source>
</evidence>
<organism evidence="1 2">
    <name type="scientific">Massilia niabensis</name>
    <dbReference type="NCBI Taxonomy" id="544910"/>
    <lineage>
        <taxon>Bacteria</taxon>
        <taxon>Pseudomonadati</taxon>
        <taxon>Pseudomonadota</taxon>
        <taxon>Betaproteobacteria</taxon>
        <taxon>Burkholderiales</taxon>
        <taxon>Oxalobacteraceae</taxon>
        <taxon>Telluria group</taxon>
        <taxon>Massilia</taxon>
    </lineage>
</organism>
<accession>A0ABW0L8M3</accession>
<dbReference type="SUPFAM" id="SSF158682">
    <property type="entry name" value="TerB-like"/>
    <property type="match status" value="1"/>
</dbReference>
<gene>
    <name evidence="1" type="ORF">ACFPN5_20675</name>
</gene>
<comment type="caution">
    <text evidence="1">The sequence shown here is derived from an EMBL/GenBank/DDBJ whole genome shotgun (WGS) entry which is preliminary data.</text>
</comment>
<dbReference type="EMBL" id="JBHSMU010000015">
    <property type="protein sequence ID" value="MFC5462230.1"/>
    <property type="molecule type" value="Genomic_DNA"/>
</dbReference>
<protein>
    <submittedName>
        <fullName evidence="1">TerB family tellurite resistance protein</fullName>
    </submittedName>
</protein>
<reference evidence="2" key="1">
    <citation type="journal article" date="2019" name="Int. J. Syst. Evol. Microbiol.">
        <title>The Global Catalogue of Microorganisms (GCM) 10K type strain sequencing project: providing services to taxonomists for standard genome sequencing and annotation.</title>
        <authorList>
            <consortium name="The Broad Institute Genomics Platform"/>
            <consortium name="The Broad Institute Genome Sequencing Center for Infectious Disease"/>
            <person name="Wu L."/>
            <person name="Ma J."/>
        </authorList>
    </citation>
    <scope>NUCLEOTIDE SEQUENCE [LARGE SCALE GENOMIC DNA]</scope>
    <source>
        <strain evidence="2">KACC 12649</strain>
    </source>
</reference>
<evidence type="ECO:0000313" key="1">
    <source>
        <dbReference type="EMBL" id="MFC5462230.1"/>
    </source>
</evidence>
<proteinExistence type="predicted"/>
<dbReference type="RefSeq" id="WP_379785678.1">
    <property type="nucleotide sequence ID" value="NZ_JBHSMU010000015.1"/>
</dbReference>